<comment type="caution">
    <text evidence="2">The sequence shown here is derived from an EMBL/GenBank/DDBJ whole genome shotgun (WGS) entry which is preliminary data.</text>
</comment>
<dbReference type="EMBL" id="AANZ01000054">
    <property type="protein sequence ID" value="EAQ76887.1"/>
    <property type="molecule type" value="Genomic_DNA"/>
</dbReference>
<dbReference type="HOGENOM" id="CLU_1727797_0_0_0"/>
<keyword evidence="1" id="KW-0732">Signal</keyword>
<proteinExistence type="predicted"/>
<organism evidence="2 3">
    <name type="scientific">Blastopirellula marina DSM 3645</name>
    <dbReference type="NCBI Taxonomy" id="314230"/>
    <lineage>
        <taxon>Bacteria</taxon>
        <taxon>Pseudomonadati</taxon>
        <taxon>Planctomycetota</taxon>
        <taxon>Planctomycetia</taxon>
        <taxon>Pirellulales</taxon>
        <taxon>Pirellulaceae</taxon>
        <taxon>Blastopirellula</taxon>
    </lineage>
</organism>
<sequence>MLRTTLLLATACLIAAGGCTTTPLMFGKSLAKELVEENLSIVQRRVSEEIPGDTPQETALAALERMGYDCKIEHAEKFVYHKPLADGSLVPVELYKRDFIQCSYTQKHYWAEEDTTTFAILLENGRVERILVNWEADIADIAQVDVNLKTR</sequence>
<feature type="signal peptide" evidence="1">
    <location>
        <begin position="1"/>
        <end position="15"/>
    </location>
</feature>
<dbReference type="OrthoDB" id="9834107at2"/>
<evidence type="ECO:0008006" key="4">
    <source>
        <dbReference type="Google" id="ProtNLM"/>
    </source>
</evidence>
<evidence type="ECO:0000256" key="1">
    <source>
        <dbReference type="SAM" id="SignalP"/>
    </source>
</evidence>
<feature type="chain" id="PRO_5012700314" description="Lipoprotein" evidence="1">
    <location>
        <begin position="16"/>
        <end position="151"/>
    </location>
</feature>
<evidence type="ECO:0000313" key="2">
    <source>
        <dbReference type="EMBL" id="EAQ76887.1"/>
    </source>
</evidence>
<dbReference type="AlphaFoldDB" id="A4A2X0"/>
<gene>
    <name evidence="2" type="ORF">DSM3645_11696</name>
</gene>
<reference evidence="2 3" key="1">
    <citation type="submission" date="2006-02" db="EMBL/GenBank/DDBJ databases">
        <authorList>
            <person name="Amann R."/>
            <person name="Ferriera S."/>
            <person name="Johnson J."/>
            <person name="Kravitz S."/>
            <person name="Halpern A."/>
            <person name="Remington K."/>
            <person name="Beeson K."/>
            <person name="Tran B."/>
            <person name="Rogers Y.-H."/>
            <person name="Friedman R."/>
            <person name="Venter J.C."/>
        </authorList>
    </citation>
    <scope>NUCLEOTIDE SEQUENCE [LARGE SCALE GENOMIC DNA]</scope>
    <source>
        <strain evidence="2 3">DSM 3645</strain>
    </source>
</reference>
<accession>A4A2X0</accession>
<dbReference type="STRING" id="314230.DSM3645_11696"/>
<dbReference type="PROSITE" id="PS51257">
    <property type="entry name" value="PROKAR_LIPOPROTEIN"/>
    <property type="match status" value="1"/>
</dbReference>
<evidence type="ECO:0000313" key="3">
    <source>
        <dbReference type="Proteomes" id="UP000004358"/>
    </source>
</evidence>
<dbReference type="RefSeq" id="WP_002650235.1">
    <property type="nucleotide sequence ID" value="NZ_CH672376.1"/>
</dbReference>
<dbReference type="Proteomes" id="UP000004358">
    <property type="component" value="Unassembled WGS sequence"/>
</dbReference>
<name>A4A2X0_9BACT</name>
<protein>
    <recommendedName>
        <fullName evidence="4">Lipoprotein</fullName>
    </recommendedName>
</protein>